<dbReference type="InterPro" id="IPR012677">
    <property type="entry name" value="Nucleotide-bd_a/b_plait_sf"/>
</dbReference>
<dbReference type="GO" id="GO:0006396">
    <property type="term" value="P:RNA processing"/>
    <property type="evidence" value="ECO:0007669"/>
    <property type="project" value="InterPro"/>
</dbReference>
<dbReference type="InterPro" id="IPR000504">
    <property type="entry name" value="RRM_dom"/>
</dbReference>
<dbReference type="WBParaSite" id="PEQ_0001083901-mRNA-1">
    <property type="protein sequence ID" value="PEQ_0001083901-mRNA-1"/>
    <property type="gene ID" value="PEQ_0001083901"/>
</dbReference>
<dbReference type="Proteomes" id="UP000887564">
    <property type="component" value="Unplaced"/>
</dbReference>
<evidence type="ECO:0000313" key="6">
    <source>
        <dbReference type="WBParaSite" id="PEQ_0001083901-mRNA-1"/>
    </source>
</evidence>
<dbReference type="GO" id="GO:0003723">
    <property type="term" value="F:RNA binding"/>
    <property type="evidence" value="ECO:0007669"/>
    <property type="project" value="UniProtKB-UniRule"/>
</dbReference>
<evidence type="ECO:0000256" key="2">
    <source>
        <dbReference type="PROSITE-ProRule" id="PRU00332"/>
    </source>
</evidence>
<feature type="domain" description="RRM" evidence="3">
    <location>
        <begin position="58"/>
        <end position="135"/>
    </location>
</feature>
<dbReference type="AlphaFoldDB" id="A0A914S117"/>
<dbReference type="PROSITE" id="PS50961">
    <property type="entry name" value="HTH_LA"/>
    <property type="match status" value="1"/>
</dbReference>
<proteinExistence type="predicted"/>
<dbReference type="SUPFAM" id="SSF54928">
    <property type="entry name" value="RNA-binding domain, RBD"/>
    <property type="match status" value="1"/>
</dbReference>
<evidence type="ECO:0000256" key="1">
    <source>
        <dbReference type="ARBA" id="ARBA00022884"/>
    </source>
</evidence>
<dbReference type="Gene3D" id="1.10.10.10">
    <property type="entry name" value="Winged helix-like DNA-binding domain superfamily/Winged helix DNA-binding domain"/>
    <property type="match status" value="1"/>
</dbReference>
<feature type="domain" description="HTH La-type RNA-binding" evidence="4">
    <location>
        <begin position="1"/>
        <end position="46"/>
    </location>
</feature>
<evidence type="ECO:0000259" key="4">
    <source>
        <dbReference type="PROSITE" id="PS50961"/>
    </source>
</evidence>
<organism evidence="5 6">
    <name type="scientific">Parascaris equorum</name>
    <name type="common">Equine roundworm</name>
    <dbReference type="NCBI Taxonomy" id="6256"/>
    <lineage>
        <taxon>Eukaryota</taxon>
        <taxon>Metazoa</taxon>
        <taxon>Ecdysozoa</taxon>
        <taxon>Nematoda</taxon>
        <taxon>Chromadorea</taxon>
        <taxon>Rhabditida</taxon>
        <taxon>Spirurina</taxon>
        <taxon>Ascaridomorpha</taxon>
        <taxon>Ascaridoidea</taxon>
        <taxon>Ascarididae</taxon>
        <taxon>Parascaris</taxon>
    </lineage>
</organism>
<dbReference type="Gene3D" id="3.30.70.330">
    <property type="match status" value="1"/>
</dbReference>
<dbReference type="GO" id="GO:0005634">
    <property type="term" value="C:nucleus"/>
    <property type="evidence" value="ECO:0007669"/>
    <property type="project" value="InterPro"/>
</dbReference>
<keyword evidence="1 2" id="KW-0694">RNA-binding</keyword>
<dbReference type="InterPro" id="IPR036388">
    <property type="entry name" value="WH-like_DNA-bd_sf"/>
</dbReference>
<dbReference type="InterPro" id="IPR036390">
    <property type="entry name" value="WH_DNA-bd_sf"/>
</dbReference>
<evidence type="ECO:0000313" key="5">
    <source>
        <dbReference type="Proteomes" id="UP000887564"/>
    </source>
</evidence>
<evidence type="ECO:0000259" key="3">
    <source>
        <dbReference type="PROSITE" id="PS50102"/>
    </source>
</evidence>
<name>A0A914S117_PAREQ</name>
<keyword evidence="5" id="KW-1185">Reference proteome</keyword>
<accession>A0A914S117</accession>
<dbReference type="PRINTS" id="PR00302">
    <property type="entry name" value="LUPUSLA"/>
</dbReference>
<dbReference type="InterPro" id="IPR035979">
    <property type="entry name" value="RBD_domain_sf"/>
</dbReference>
<dbReference type="GO" id="GO:1990904">
    <property type="term" value="C:ribonucleoprotein complex"/>
    <property type="evidence" value="ECO:0007669"/>
    <property type="project" value="InterPro"/>
</dbReference>
<dbReference type="InterPro" id="IPR002344">
    <property type="entry name" value="Lupus_La"/>
</dbReference>
<dbReference type="CDD" id="cd12291">
    <property type="entry name" value="RRM1_La"/>
    <property type="match status" value="1"/>
</dbReference>
<dbReference type="InterPro" id="IPR006630">
    <property type="entry name" value="La_HTH"/>
</dbReference>
<protein>
    <submittedName>
        <fullName evidence="6">RRM domain-containing protein</fullName>
    </submittedName>
</protein>
<dbReference type="SUPFAM" id="SSF46785">
    <property type="entry name" value="Winged helix' DNA-binding domain"/>
    <property type="match status" value="1"/>
</dbReference>
<reference evidence="6" key="1">
    <citation type="submission" date="2022-11" db="UniProtKB">
        <authorList>
            <consortium name="WormBaseParasite"/>
        </authorList>
    </citation>
    <scope>IDENTIFICATION</scope>
</reference>
<sequence length="135" mass="15603">MIKFNRLAQMSTDVDVIAEALGHSKLIEVSDDKAKIRRDPKLALPENSLEYWQSIKHRTVYIEKILLKKGFKVDSTLDEIQNFVKQFGEVDNVLMRREKGAERRFKGSVFVTFKTRDLSEQFRRILGDEAAANEG</sequence>
<dbReference type="PROSITE" id="PS50102">
    <property type="entry name" value="RRM"/>
    <property type="match status" value="1"/>
</dbReference>